<dbReference type="InterPro" id="IPR011010">
    <property type="entry name" value="DNA_brk_join_enz"/>
</dbReference>
<gene>
    <name evidence="2" type="ORF">HELGO_WM10804</name>
</gene>
<evidence type="ECO:0000313" key="2">
    <source>
        <dbReference type="EMBL" id="CAA6800007.1"/>
    </source>
</evidence>
<dbReference type="EMBL" id="CACVAS010000011">
    <property type="protein sequence ID" value="CAA6800007.1"/>
    <property type="molecule type" value="Genomic_DNA"/>
</dbReference>
<evidence type="ECO:0008006" key="3">
    <source>
        <dbReference type="Google" id="ProtNLM"/>
    </source>
</evidence>
<accession>A0A6S6RTW7</accession>
<dbReference type="GO" id="GO:0015074">
    <property type="term" value="P:DNA integration"/>
    <property type="evidence" value="ECO:0007669"/>
    <property type="project" value="InterPro"/>
</dbReference>
<dbReference type="InterPro" id="IPR013762">
    <property type="entry name" value="Integrase-like_cat_sf"/>
</dbReference>
<name>A0A6S6RTW7_9BACT</name>
<proteinExistence type="predicted"/>
<protein>
    <recommendedName>
        <fullName evidence="3">Tyr recombinase domain-containing protein</fullName>
    </recommendedName>
</protein>
<reference evidence="2" key="1">
    <citation type="submission" date="2020-01" db="EMBL/GenBank/DDBJ databases">
        <authorList>
            <person name="Meier V. D."/>
            <person name="Meier V D."/>
        </authorList>
    </citation>
    <scope>NUCLEOTIDE SEQUENCE</scope>
    <source>
        <strain evidence="2">HLG_WM_MAG_01</strain>
    </source>
</reference>
<dbReference type="Gene3D" id="1.10.443.10">
    <property type="entry name" value="Intergrase catalytic core"/>
    <property type="match status" value="1"/>
</dbReference>
<dbReference type="GO" id="GO:0003677">
    <property type="term" value="F:DNA binding"/>
    <property type="evidence" value="ECO:0007669"/>
    <property type="project" value="InterPro"/>
</dbReference>
<keyword evidence="1" id="KW-0233">DNA recombination</keyword>
<dbReference type="SUPFAM" id="SSF56349">
    <property type="entry name" value="DNA breaking-rejoining enzymes"/>
    <property type="match status" value="1"/>
</dbReference>
<sequence>MYRFIENKCYFYAEKEGIEFYDPFIPYFSEFLYRTKTHNTVKKYITAIHRYWIYSLFFPNDSSRIWLDFTFRDWLSEYEDALKKGFRVKMNCYGPQAKSQGDYFISKPVANTGQEFGFLESYFKYLYDKDINPLYELSHNEELLIFSGARDYKALDTKAKHSKGSGYGLKARGLARESLAERVTIFSEFKKHKKSYGKDHLYRNQVFPFDLYDELLDIADDRSRLLYLLCGATSARLGQALSLTKFDIDMHNKRVYLVDPRSDRTPLNQQGDALFGQEPRSKLLAGYKINFHAGKYLNVQFKYPIPIMRTAKQDMFFIRDEYREMFFETYARYRNKIKDDYPMVFQTRSENKDNIWLPSNATDKFNRDIKKLKEKYPTHAKRLNLKRKYHSLRHMFGQFIANMAYMNSDKLNRDHTTRMPNLEIKNTIELYKEFCAKKMGHESTASTDIYFNADFAVDSYIQMKIQEKHEQSEKIKKAIVELRTADIDHYKEIS</sequence>
<organism evidence="2">
    <name type="scientific">uncultured Sulfurovum sp</name>
    <dbReference type="NCBI Taxonomy" id="269237"/>
    <lineage>
        <taxon>Bacteria</taxon>
        <taxon>Pseudomonadati</taxon>
        <taxon>Campylobacterota</taxon>
        <taxon>Epsilonproteobacteria</taxon>
        <taxon>Campylobacterales</taxon>
        <taxon>Sulfurovaceae</taxon>
        <taxon>Sulfurovum</taxon>
        <taxon>environmental samples</taxon>
    </lineage>
</organism>
<dbReference type="AlphaFoldDB" id="A0A6S6RTW7"/>
<evidence type="ECO:0000256" key="1">
    <source>
        <dbReference type="ARBA" id="ARBA00023172"/>
    </source>
</evidence>
<dbReference type="GO" id="GO:0006310">
    <property type="term" value="P:DNA recombination"/>
    <property type="evidence" value="ECO:0007669"/>
    <property type="project" value="UniProtKB-KW"/>
</dbReference>